<protein>
    <submittedName>
        <fullName evidence="2">Uncharacterized protein</fullName>
    </submittedName>
</protein>
<keyword evidence="3" id="KW-1185">Reference proteome</keyword>
<dbReference type="STRING" id="1531966.A0A0A1TJ41"/>
<feature type="region of interest" description="Disordered" evidence="1">
    <location>
        <begin position="40"/>
        <end position="101"/>
    </location>
</feature>
<evidence type="ECO:0000256" key="1">
    <source>
        <dbReference type="SAM" id="MobiDB-lite"/>
    </source>
</evidence>
<dbReference type="AlphaFoldDB" id="A0A0A1TJ41"/>
<dbReference type="EMBL" id="CDHN01000003">
    <property type="protein sequence ID" value="CEJ89742.1"/>
    <property type="molecule type" value="Genomic_DNA"/>
</dbReference>
<gene>
    <name evidence="2" type="ORF">VHEMI05567</name>
</gene>
<feature type="compositionally biased region" description="Acidic residues" evidence="1">
    <location>
        <begin position="68"/>
        <end position="86"/>
    </location>
</feature>
<dbReference type="HOGENOM" id="CLU_855769_0_0_1"/>
<evidence type="ECO:0000313" key="2">
    <source>
        <dbReference type="EMBL" id="CEJ89742.1"/>
    </source>
</evidence>
<proteinExistence type="predicted"/>
<reference evidence="2 3" key="1">
    <citation type="journal article" date="2015" name="Genome Announc.">
        <title>Draft Genome Sequence and Gene Annotation of the Entomopathogenic Fungus Verticillium hemipterigenum.</title>
        <authorList>
            <person name="Horn F."/>
            <person name="Habel A."/>
            <person name="Scharf D.H."/>
            <person name="Dworschak J."/>
            <person name="Brakhage A.A."/>
            <person name="Guthke R."/>
            <person name="Hertweck C."/>
            <person name="Linde J."/>
        </authorList>
    </citation>
    <scope>NUCLEOTIDE SEQUENCE [LARGE SCALE GENOMIC DNA]</scope>
</reference>
<dbReference type="Proteomes" id="UP000039046">
    <property type="component" value="Unassembled WGS sequence"/>
</dbReference>
<feature type="compositionally biased region" description="Basic and acidic residues" evidence="1">
    <location>
        <begin position="90"/>
        <end position="101"/>
    </location>
</feature>
<evidence type="ECO:0000313" key="3">
    <source>
        <dbReference type="Proteomes" id="UP000039046"/>
    </source>
</evidence>
<sequence length="325" mass="37464">MVLMMPFLALNSLQEFHHNFGYAEVKIGLLEDSCCSKHTQDSHEIDADGDQTSTDAESDNEAEHDYIDDYIDADDDEEDDEDDDSSDCSYDSHEPRREREEADYHSYDGCFMHPRYPVLGKNVEIIIMHNMELFQDSSYVMFRDMHKLENLQIRYADGDDHDMQWDIAGCITGIMCSVGANLEDLVLEVAEAYEFVSRIRLSLHDFKVLKRLWLTTVFFVNGAAATADYRDEDAEEDDKFANGPIEPLVYVLPPSLEHFILTVSSDHGKHLPLLFEGFGEQRQEHLPHLRKVTLHIQPTDYWGVPYGGDEDEIIRFAKEYGFDLE</sequence>
<organism evidence="2 3">
    <name type="scientific">[Torrubiella] hemipterigena</name>
    <dbReference type="NCBI Taxonomy" id="1531966"/>
    <lineage>
        <taxon>Eukaryota</taxon>
        <taxon>Fungi</taxon>
        <taxon>Dikarya</taxon>
        <taxon>Ascomycota</taxon>
        <taxon>Pezizomycotina</taxon>
        <taxon>Sordariomycetes</taxon>
        <taxon>Hypocreomycetidae</taxon>
        <taxon>Hypocreales</taxon>
        <taxon>Clavicipitaceae</taxon>
        <taxon>Clavicipitaceae incertae sedis</taxon>
        <taxon>'Torrubiella' clade</taxon>
    </lineage>
</organism>
<accession>A0A0A1TJ41</accession>
<name>A0A0A1TJ41_9HYPO</name>